<keyword evidence="2" id="KW-1185">Reference proteome</keyword>
<dbReference type="EMBL" id="UYSU01033166">
    <property type="protein sequence ID" value="VDL91603.1"/>
    <property type="molecule type" value="Genomic_DNA"/>
</dbReference>
<evidence type="ECO:0000313" key="2">
    <source>
        <dbReference type="Proteomes" id="UP000275846"/>
    </source>
</evidence>
<reference evidence="3" key="1">
    <citation type="submission" date="2016-06" db="UniProtKB">
        <authorList>
            <consortium name="WormBaseParasite"/>
        </authorList>
    </citation>
    <scope>IDENTIFICATION</scope>
</reference>
<organism evidence="3">
    <name type="scientific">Schistocephalus solidus</name>
    <name type="common">Tapeworm</name>
    <dbReference type="NCBI Taxonomy" id="70667"/>
    <lineage>
        <taxon>Eukaryota</taxon>
        <taxon>Metazoa</taxon>
        <taxon>Spiralia</taxon>
        <taxon>Lophotrochozoa</taxon>
        <taxon>Platyhelminthes</taxon>
        <taxon>Cestoda</taxon>
        <taxon>Eucestoda</taxon>
        <taxon>Diphyllobothriidea</taxon>
        <taxon>Diphyllobothriidae</taxon>
        <taxon>Schistocephalus</taxon>
    </lineage>
</organism>
<dbReference type="Proteomes" id="UP000275846">
    <property type="component" value="Unassembled WGS sequence"/>
</dbReference>
<accession>A0A183SLX0</accession>
<evidence type="ECO:0000313" key="3">
    <source>
        <dbReference type="WBParaSite" id="SSLN_0000538101-mRNA-1"/>
    </source>
</evidence>
<sequence length="165" mass="18877">MQRSKELFAAACDNFELHNNTEKTVVMHQPLPNTTYTAAHRNVNGTRLKSVYTFTYLGRNLSRSTKVDDEITHRIVKDSGNRNAGTNRYPQHMRPAEIAATALERPLCEDGRQATTHTTILWRYSHGFSSKGGRLRRYKDTLKTSLKQLQINTANWEDLAQNRTA</sequence>
<reference evidence="1 2" key="2">
    <citation type="submission" date="2018-11" db="EMBL/GenBank/DDBJ databases">
        <authorList>
            <consortium name="Pathogen Informatics"/>
        </authorList>
    </citation>
    <scope>NUCLEOTIDE SEQUENCE [LARGE SCALE GENOMIC DNA]</scope>
    <source>
        <strain evidence="1 2">NST_G2</strain>
    </source>
</reference>
<dbReference type="WBParaSite" id="SSLN_0000538101-mRNA-1">
    <property type="protein sequence ID" value="SSLN_0000538101-mRNA-1"/>
    <property type="gene ID" value="SSLN_0000538101"/>
</dbReference>
<evidence type="ECO:0000313" key="1">
    <source>
        <dbReference type="EMBL" id="VDL91603.1"/>
    </source>
</evidence>
<dbReference type="AlphaFoldDB" id="A0A183SLX0"/>
<proteinExistence type="predicted"/>
<name>A0A183SLX0_SCHSO</name>
<gene>
    <name evidence="1" type="ORF">SSLN_LOCUS5218</name>
</gene>
<protein>
    <submittedName>
        <fullName evidence="3">Reverse transcriptase domain-containing protein</fullName>
    </submittedName>
</protein>